<proteinExistence type="predicted"/>
<dbReference type="InterPro" id="IPR048502">
    <property type="entry name" value="NamZ_N"/>
</dbReference>
<dbReference type="AlphaFoldDB" id="A0A1E7Z8T4"/>
<dbReference type="GO" id="GO:0033922">
    <property type="term" value="F:peptidoglycan beta-N-acetylmuramidase activity"/>
    <property type="evidence" value="ECO:0007669"/>
    <property type="project" value="InterPro"/>
</dbReference>
<reference evidence="4 5" key="1">
    <citation type="submission" date="2016-08" db="EMBL/GenBank/DDBJ databases">
        <authorList>
            <person name="Seilhamer J.J."/>
        </authorList>
    </citation>
    <scope>NUCLEOTIDE SEQUENCE [LARGE SCALE GENOMIC DNA]</scope>
    <source>
        <strain evidence="4 5">KCTC 42603</strain>
    </source>
</reference>
<evidence type="ECO:0000259" key="2">
    <source>
        <dbReference type="Pfam" id="PF07075"/>
    </source>
</evidence>
<organism evidence="4 5">
    <name type="scientific">Alteromonas confluentis</name>
    <dbReference type="NCBI Taxonomy" id="1656094"/>
    <lineage>
        <taxon>Bacteria</taxon>
        <taxon>Pseudomonadati</taxon>
        <taxon>Pseudomonadota</taxon>
        <taxon>Gammaproteobacteria</taxon>
        <taxon>Alteromonadales</taxon>
        <taxon>Alteromonadaceae</taxon>
        <taxon>Alteromonas/Salinimonas group</taxon>
        <taxon>Alteromonas</taxon>
    </lineage>
</organism>
<keyword evidence="1" id="KW-0732">Signal</keyword>
<dbReference type="InterPro" id="IPR048503">
    <property type="entry name" value="NamZ_C"/>
</dbReference>
<dbReference type="PANTHER" id="PTHR42915">
    <property type="entry name" value="HYPOTHETICAL 460 KDA PROTEIN IN FEUA-SIGW INTERGENIC REGION [PRECURSOR]"/>
    <property type="match status" value="1"/>
</dbReference>
<feature type="domain" description="Peptidoglycan beta-N-acetylmuramidase NamZ N-terminal" evidence="2">
    <location>
        <begin position="42"/>
        <end position="240"/>
    </location>
</feature>
<dbReference type="Gene3D" id="3.40.50.12170">
    <property type="entry name" value="Uncharacterised protein PF07075, DUF1343"/>
    <property type="match status" value="1"/>
</dbReference>
<dbReference type="PIRSF" id="PIRSF016719">
    <property type="entry name" value="UCP016719"/>
    <property type="match status" value="1"/>
</dbReference>
<feature type="chain" id="PRO_5009209501" description="DUF1343 domain-containing protein" evidence="1">
    <location>
        <begin position="23"/>
        <end position="386"/>
    </location>
</feature>
<gene>
    <name evidence="4" type="ORF">BFC18_17170</name>
</gene>
<evidence type="ECO:0000256" key="1">
    <source>
        <dbReference type="SAM" id="SignalP"/>
    </source>
</evidence>
<comment type="caution">
    <text evidence="4">The sequence shown here is derived from an EMBL/GenBank/DDBJ whole genome shotgun (WGS) entry which is preliminary data.</text>
</comment>
<evidence type="ECO:0008006" key="6">
    <source>
        <dbReference type="Google" id="ProtNLM"/>
    </source>
</evidence>
<evidence type="ECO:0000259" key="3">
    <source>
        <dbReference type="Pfam" id="PF20732"/>
    </source>
</evidence>
<keyword evidence="5" id="KW-1185">Reference proteome</keyword>
<accession>A0A1E7Z8T4</accession>
<dbReference type="Proteomes" id="UP000175691">
    <property type="component" value="Unassembled WGS sequence"/>
</dbReference>
<dbReference type="Gene3D" id="3.90.1150.140">
    <property type="match status" value="1"/>
</dbReference>
<dbReference type="PANTHER" id="PTHR42915:SF1">
    <property type="entry name" value="PEPTIDOGLYCAN BETA-N-ACETYLMURAMIDASE NAMZ"/>
    <property type="match status" value="1"/>
</dbReference>
<dbReference type="Pfam" id="PF07075">
    <property type="entry name" value="NamZ_N"/>
    <property type="match status" value="1"/>
</dbReference>
<sequence length="386" mass="42539">MRWCLSATTLFVFSLLCFSASALTIGAAQPDLYLSQLQGKKVALVVNQTSEVEGTHLVDYLLDKNVTITKVMAPEHGFRGDAGAGETISDGVDTRTGLPVLSLYGKTKKPSPEMLADSDVIIFDIQDVGARFYTYISTLHLVLEAAAEQQKQVIVLDRPNPNGMFTDGPIREEGFASFVGMDPIPLLHGMTVGELAQMMRGEQWFNQADTLELLVIPVANYTKSVTYDLPVAPSPNLPNAQSIQLYPSLCLFEATTVSVGRGTPFPFQVIGHDKVALGTFSFTPISMPNSAPSPKLQDVKLHGQDLRRAANEGFDLTLLLQAFNQFKQAGELFIDRPDFFDKLSGTDTLRKAIEAGQSEQQIRASWQPALKQFKQQRQPYLLYPEF</sequence>
<dbReference type="InterPro" id="IPR008302">
    <property type="entry name" value="NamZ"/>
</dbReference>
<evidence type="ECO:0000313" key="5">
    <source>
        <dbReference type="Proteomes" id="UP000175691"/>
    </source>
</evidence>
<name>A0A1E7Z8T4_9ALTE</name>
<feature type="signal peptide" evidence="1">
    <location>
        <begin position="1"/>
        <end position="22"/>
    </location>
</feature>
<evidence type="ECO:0000313" key="4">
    <source>
        <dbReference type="EMBL" id="OFC69814.1"/>
    </source>
</evidence>
<feature type="domain" description="Peptidoglycan beta-N-acetylmuramidase NamZ C-terminal" evidence="3">
    <location>
        <begin position="245"/>
        <end position="383"/>
    </location>
</feature>
<protein>
    <recommendedName>
        <fullName evidence="6">DUF1343 domain-containing protein</fullName>
    </recommendedName>
</protein>
<dbReference type="EMBL" id="MDHN01000037">
    <property type="protein sequence ID" value="OFC69814.1"/>
    <property type="molecule type" value="Genomic_DNA"/>
</dbReference>
<dbReference type="Pfam" id="PF20732">
    <property type="entry name" value="NamZ_C"/>
    <property type="match status" value="1"/>
</dbReference>
<dbReference type="STRING" id="1656094.BFC18_17170"/>